<dbReference type="EMBL" id="BAAALT010000028">
    <property type="protein sequence ID" value="GAA1791144.1"/>
    <property type="molecule type" value="Genomic_DNA"/>
</dbReference>
<proteinExistence type="predicted"/>
<organism evidence="1 2">
    <name type="scientific">Luedemannella flava</name>
    <dbReference type="NCBI Taxonomy" id="349316"/>
    <lineage>
        <taxon>Bacteria</taxon>
        <taxon>Bacillati</taxon>
        <taxon>Actinomycetota</taxon>
        <taxon>Actinomycetes</taxon>
        <taxon>Micromonosporales</taxon>
        <taxon>Micromonosporaceae</taxon>
        <taxon>Luedemannella</taxon>
    </lineage>
</organism>
<name>A0ABN2LKE0_9ACTN</name>
<reference evidence="1 2" key="1">
    <citation type="journal article" date="2019" name="Int. J. Syst. Evol. Microbiol.">
        <title>The Global Catalogue of Microorganisms (GCM) 10K type strain sequencing project: providing services to taxonomists for standard genome sequencing and annotation.</title>
        <authorList>
            <consortium name="The Broad Institute Genomics Platform"/>
            <consortium name="The Broad Institute Genome Sequencing Center for Infectious Disease"/>
            <person name="Wu L."/>
            <person name="Ma J."/>
        </authorList>
    </citation>
    <scope>NUCLEOTIDE SEQUENCE [LARGE SCALE GENOMIC DNA]</scope>
    <source>
        <strain evidence="1 2">JCM 13250</strain>
    </source>
</reference>
<comment type="caution">
    <text evidence="1">The sequence shown here is derived from an EMBL/GenBank/DDBJ whole genome shotgun (WGS) entry which is preliminary data.</text>
</comment>
<evidence type="ECO:0000313" key="1">
    <source>
        <dbReference type="EMBL" id="GAA1791144.1"/>
    </source>
</evidence>
<accession>A0ABN2LKE0</accession>
<dbReference type="Proteomes" id="UP001500218">
    <property type="component" value="Unassembled WGS sequence"/>
</dbReference>
<protein>
    <submittedName>
        <fullName evidence="1">Uncharacterized protein</fullName>
    </submittedName>
</protein>
<evidence type="ECO:0000313" key="2">
    <source>
        <dbReference type="Proteomes" id="UP001500218"/>
    </source>
</evidence>
<keyword evidence="2" id="KW-1185">Reference proteome</keyword>
<gene>
    <name evidence="1" type="ORF">GCM10009682_11430</name>
</gene>
<sequence length="67" mass="7266">MWSLRAADSRFGGGFLYASVTSYMSKALAPRILDPTGPAGDAELRGRTWLSSWLPANGLQPRDEKAP</sequence>